<evidence type="ECO:0000313" key="1">
    <source>
        <dbReference type="EMBL" id="EDK40502.2"/>
    </source>
</evidence>
<evidence type="ECO:0008006" key="3">
    <source>
        <dbReference type="Google" id="ProtNLM"/>
    </source>
</evidence>
<protein>
    <recommendedName>
        <fullName evidence="3">Anhydro-N-acetylmuramic acid kinase</fullName>
    </recommendedName>
</protein>
<dbReference type="eggNOG" id="ENOG502QUN9">
    <property type="taxonomic scope" value="Eukaryota"/>
</dbReference>
<dbReference type="HOGENOM" id="CLU_038782_1_0_1"/>
<dbReference type="KEGG" id="pgu:PGUG_04600"/>
<dbReference type="Proteomes" id="UP000001997">
    <property type="component" value="Unassembled WGS sequence"/>
</dbReference>
<dbReference type="EMBL" id="CH408159">
    <property type="protein sequence ID" value="EDK40502.2"/>
    <property type="molecule type" value="Genomic_DNA"/>
</dbReference>
<dbReference type="GO" id="GO:0006040">
    <property type="term" value="P:amino sugar metabolic process"/>
    <property type="evidence" value="ECO:0007669"/>
    <property type="project" value="InterPro"/>
</dbReference>
<evidence type="ECO:0000313" key="2">
    <source>
        <dbReference type="Proteomes" id="UP000001997"/>
    </source>
</evidence>
<name>A5DMU9_PICGU</name>
<accession>A5DMU9</accession>
<dbReference type="GeneID" id="5125476"/>
<dbReference type="InterPro" id="IPR005338">
    <property type="entry name" value="Anhydro_N_Ac-Mur_kinase"/>
</dbReference>
<dbReference type="RefSeq" id="XP_001483871.2">
    <property type="nucleotide sequence ID" value="XM_001483821.1"/>
</dbReference>
<keyword evidence="2" id="KW-1185">Reference proteome</keyword>
<dbReference type="InterPro" id="IPR043129">
    <property type="entry name" value="ATPase_NBD"/>
</dbReference>
<dbReference type="GO" id="GO:0016773">
    <property type="term" value="F:phosphotransferase activity, alcohol group as acceptor"/>
    <property type="evidence" value="ECO:0007669"/>
    <property type="project" value="InterPro"/>
</dbReference>
<dbReference type="AlphaFoldDB" id="A5DMU9"/>
<dbReference type="OrthoDB" id="5427593at2759"/>
<reference evidence="1 2" key="1">
    <citation type="journal article" date="2009" name="Nature">
        <title>Evolution of pathogenicity and sexual reproduction in eight Candida genomes.</title>
        <authorList>
            <person name="Butler G."/>
            <person name="Rasmussen M.D."/>
            <person name="Lin M.F."/>
            <person name="Santos M.A."/>
            <person name="Sakthikumar S."/>
            <person name="Munro C.A."/>
            <person name="Rheinbay E."/>
            <person name="Grabherr M."/>
            <person name="Forche A."/>
            <person name="Reedy J.L."/>
            <person name="Agrafioti I."/>
            <person name="Arnaud M.B."/>
            <person name="Bates S."/>
            <person name="Brown A.J."/>
            <person name="Brunke S."/>
            <person name="Costanzo M.C."/>
            <person name="Fitzpatrick D.A."/>
            <person name="de Groot P.W."/>
            <person name="Harris D."/>
            <person name="Hoyer L.L."/>
            <person name="Hube B."/>
            <person name="Klis F.M."/>
            <person name="Kodira C."/>
            <person name="Lennard N."/>
            <person name="Logue M.E."/>
            <person name="Martin R."/>
            <person name="Neiman A.M."/>
            <person name="Nikolaou E."/>
            <person name="Quail M.A."/>
            <person name="Quinn J."/>
            <person name="Santos M.C."/>
            <person name="Schmitzberger F.F."/>
            <person name="Sherlock G."/>
            <person name="Shah P."/>
            <person name="Silverstein K.A."/>
            <person name="Skrzypek M.S."/>
            <person name="Soll D."/>
            <person name="Staggs R."/>
            <person name="Stansfield I."/>
            <person name="Stumpf M.P."/>
            <person name="Sudbery P.E."/>
            <person name="Srikantha T."/>
            <person name="Zeng Q."/>
            <person name="Berman J."/>
            <person name="Berriman M."/>
            <person name="Heitman J."/>
            <person name="Gow N.A."/>
            <person name="Lorenz M.C."/>
            <person name="Birren B.W."/>
            <person name="Kellis M."/>
            <person name="Cuomo C.A."/>
        </authorList>
    </citation>
    <scope>NUCLEOTIDE SEQUENCE [LARGE SCALE GENOMIC DNA]</scope>
    <source>
        <strain evidence="2">ATCC 6260 / CBS 566 / DSM 6381 / JCM 1539 / NBRC 10279 / NRRL Y-324</strain>
    </source>
</reference>
<dbReference type="Pfam" id="PF03702">
    <property type="entry name" value="AnmK"/>
    <property type="match status" value="1"/>
</dbReference>
<dbReference type="SUPFAM" id="SSF53067">
    <property type="entry name" value="Actin-like ATPase domain"/>
    <property type="match status" value="1"/>
</dbReference>
<gene>
    <name evidence="1" type="ORF">PGUG_04600</name>
</gene>
<dbReference type="PANTHER" id="PTHR30605:SF0">
    <property type="entry name" value="ANHYDRO-N-ACETYLMURAMIC ACID KINASE"/>
    <property type="match status" value="1"/>
</dbReference>
<dbReference type="Gene3D" id="3.30.420.40">
    <property type="match status" value="2"/>
</dbReference>
<dbReference type="GO" id="GO:0009254">
    <property type="term" value="P:peptidoglycan turnover"/>
    <property type="evidence" value="ECO:0007669"/>
    <property type="project" value="InterPro"/>
</dbReference>
<dbReference type="InParanoid" id="A5DMU9"/>
<dbReference type="PANTHER" id="PTHR30605">
    <property type="entry name" value="ANHYDRO-N-ACETYLMURAMIC ACID KINASE"/>
    <property type="match status" value="1"/>
</dbReference>
<dbReference type="OMA" id="TIWHIPH"/>
<organism evidence="1 2">
    <name type="scientific">Meyerozyma guilliermondii (strain ATCC 6260 / CBS 566 / DSM 6381 / JCM 1539 / NBRC 10279 / NRRL Y-324)</name>
    <name type="common">Yeast</name>
    <name type="synonym">Candida guilliermondii</name>
    <dbReference type="NCBI Taxonomy" id="294746"/>
    <lineage>
        <taxon>Eukaryota</taxon>
        <taxon>Fungi</taxon>
        <taxon>Dikarya</taxon>
        <taxon>Ascomycota</taxon>
        <taxon>Saccharomycotina</taxon>
        <taxon>Pichiomycetes</taxon>
        <taxon>Debaryomycetaceae</taxon>
        <taxon>Meyerozyma</taxon>
    </lineage>
</organism>
<dbReference type="STRING" id="294746.A5DMU9"/>
<proteinExistence type="predicted"/>
<dbReference type="GO" id="GO:0005524">
    <property type="term" value="F:ATP binding"/>
    <property type="evidence" value="ECO:0007669"/>
    <property type="project" value="InterPro"/>
</dbReference>
<sequence>MKELDGCLLYSPGWHRVLSICSSITMSMSAENGAAEILPAFTPPCNARFATEMMSDDCKKIYKSPYCLFPPAMIAFVEELDVNVMGLNSGTSIDGIDVVLCRFRQASVTAPLHLSVVKYDEMEMPAELKERVLRMIKENSTSLEEVSQISALLGMAFAKAASDFCTKHSIDKSSIDIIGSHGQTMWYVPVPNPKNNQCRSVMTLGEACYIAQEMETTVVSDFRISEQSVGRQGAPMIAFFDSLLLVHPTKLRACQNIGGIANVCIIYPENKGGLKKCFDYDTGPGNVFIDAAMRHFTNGEQEYDKDGEWGKQGEVDQEMVDEYLAQEYFQRQPPKTTGREYFGDQEALSLIEKGLQKGLSKYSVIATLTRITAQSIVNDYRRYAPGPIDELFLCGGGAFNPNITEFIQSSFPDMKLILLDETGISGSSKEAVTFAFQGLEAILGRPLIVPDRVESSTPVVVGKVAPGKNYRHLQKLSSQFSLSVGDLGHLPPVTKLVVDTE</sequence>
<dbReference type="VEuPathDB" id="FungiDB:PGUG_04600"/>